<evidence type="ECO:0000313" key="10">
    <source>
        <dbReference type="EMBL" id="CAK0910160.1"/>
    </source>
</evidence>
<evidence type="ECO:0000256" key="2">
    <source>
        <dbReference type="ARBA" id="ARBA00008654"/>
    </source>
</evidence>
<dbReference type="PANTHER" id="PTHR10696">
    <property type="entry name" value="GAMMA-BUTYROBETAINE HYDROXYLASE-RELATED"/>
    <property type="match status" value="1"/>
</dbReference>
<evidence type="ECO:0000256" key="7">
    <source>
        <dbReference type="SAM" id="MobiDB-lite"/>
    </source>
</evidence>
<feature type="non-terminal residue" evidence="10">
    <location>
        <position position="1"/>
    </location>
</feature>
<organism evidence="10 11">
    <name type="scientific">Prorocentrum cordatum</name>
    <dbReference type="NCBI Taxonomy" id="2364126"/>
    <lineage>
        <taxon>Eukaryota</taxon>
        <taxon>Sar</taxon>
        <taxon>Alveolata</taxon>
        <taxon>Dinophyceae</taxon>
        <taxon>Prorocentrales</taxon>
        <taxon>Prorocentraceae</taxon>
        <taxon>Prorocentrum</taxon>
    </lineage>
</organism>
<feature type="domain" description="TauD/TfdA-like" evidence="8">
    <location>
        <begin position="191"/>
        <end position="421"/>
    </location>
</feature>
<feature type="domain" description="Gamma-butyrobetaine hydroxylase-like N-terminal" evidence="9">
    <location>
        <begin position="58"/>
        <end position="142"/>
    </location>
</feature>
<dbReference type="Gene3D" id="3.60.130.10">
    <property type="entry name" value="Clavaminate synthase-like"/>
    <property type="match status" value="1"/>
</dbReference>
<keyword evidence="5" id="KW-0560">Oxidoreductase</keyword>
<dbReference type="Gene3D" id="3.30.2020.30">
    <property type="match status" value="1"/>
</dbReference>
<comment type="caution">
    <text evidence="10">The sequence shown here is derived from an EMBL/GenBank/DDBJ whole genome shotgun (WGS) entry which is preliminary data.</text>
</comment>
<name>A0ABN9YFR9_9DINO</name>
<sequence length="581" mass="62821">CQRAPLSGAGRRERPRGMRLAALRAPAARRGRGPPAARPPPRRGLAAGPAAARAACGEAVAVTFEDGLVQRFHWLWLRDNCQHESQITANGQRLFETADLVRAHRAGRAAEPASFELPRGRGHLLVSWKDGHSSRFSLEWLRAHAYDQLDEARRSLAAAATSAEGSFLWGSGLAGLLPEVGFEELQARRGRVKFSWLLERFGFVLVRGVPVEPGAVERVGNMLGSVRRTNYGTVFDVLDRGPDAKNLADTAMSITQHTDNPYRDPVPGVQLLHCLVQADSEGGETLLVDGFAAAERLRARSPKAFELLARQPRAFRYVDAEQGTDLRTDSSPVLEVDEPSGAVRRVRFNNRSAAPLRRPAFGATLDYYEAWAALQGELQDERLLVPLRLAPGDLVAFQNHRVLHGRRGYARGARRHLQGAYLDVDALRSLLHGSGPRSRDERRHRLQNGGRRPHLGRAPGARRARLRGGQRRRAAAGPAGGGRGGHGGRGRPRGPRGAGGAAAGPGQWPRRGPRASIDAGGLRAPGARARAPGPGGEPSPPADQGSACAVCCWRCRGPPPPWPRSATEAGRRTDRGRAKAK</sequence>
<dbReference type="InterPro" id="IPR010376">
    <property type="entry name" value="GBBH-like_N"/>
</dbReference>
<dbReference type="Pfam" id="PF06155">
    <property type="entry name" value="GBBH-like_N"/>
    <property type="match status" value="1"/>
</dbReference>
<dbReference type="Proteomes" id="UP001189429">
    <property type="component" value="Unassembled WGS sequence"/>
</dbReference>
<dbReference type="InterPro" id="IPR050411">
    <property type="entry name" value="AlphaKG_dependent_hydroxylases"/>
</dbReference>
<proteinExistence type="inferred from homology"/>
<evidence type="ECO:0000259" key="9">
    <source>
        <dbReference type="Pfam" id="PF06155"/>
    </source>
</evidence>
<keyword evidence="3" id="KW-0479">Metal-binding</keyword>
<evidence type="ECO:0000259" key="8">
    <source>
        <dbReference type="Pfam" id="PF02668"/>
    </source>
</evidence>
<dbReference type="InterPro" id="IPR038492">
    <property type="entry name" value="GBBH-like_N_sf"/>
</dbReference>
<evidence type="ECO:0000313" key="11">
    <source>
        <dbReference type="Proteomes" id="UP001189429"/>
    </source>
</evidence>
<protein>
    <submittedName>
        <fullName evidence="10">Uncharacterized protein</fullName>
    </submittedName>
</protein>
<comment type="cofactor">
    <cofactor evidence="1">
        <name>Fe(2+)</name>
        <dbReference type="ChEBI" id="CHEBI:29033"/>
    </cofactor>
</comment>
<evidence type="ECO:0000256" key="4">
    <source>
        <dbReference type="ARBA" id="ARBA00022964"/>
    </source>
</evidence>
<dbReference type="Pfam" id="PF02668">
    <property type="entry name" value="TauD"/>
    <property type="match status" value="1"/>
</dbReference>
<feature type="region of interest" description="Disordered" evidence="7">
    <location>
        <begin position="431"/>
        <end position="581"/>
    </location>
</feature>
<comment type="similarity">
    <text evidence="2">Belongs to the gamma-BBH/TMLD family.</text>
</comment>
<feature type="compositionally biased region" description="Basic and acidic residues" evidence="7">
    <location>
        <begin position="569"/>
        <end position="581"/>
    </location>
</feature>
<dbReference type="InterPro" id="IPR003819">
    <property type="entry name" value="TauD/TfdA-like"/>
</dbReference>
<dbReference type="InterPro" id="IPR042098">
    <property type="entry name" value="TauD-like_sf"/>
</dbReference>
<evidence type="ECO:0000256" key="5">
    <source>
        <dbReference type="ARBA" id="ARBA00023002"/>
    </source>
</evidence>
<keyword evidence="11" id="KW-1185">Reference proteome</keyword>
<dbReference type="SUPFAM" id="SSF51197">
    <property type="entry name" value="Clavaminate synthase-like"/>
    <property type="match status" value="1"/>
</dbReference>
<reference evidence="10" key="1">
    <citation type="submission" date="2023-10" db="EMBL/GenBank/DDBJ databases">
        <authorList>
            <person name="Chen Y."/>
            <person name="Shah S."/>
            <person name="Dougan E. K."/>
            <person name="Thang M."/>
            <person name="Chan C."/>
        </authorList>
    </citation>
    <scope>NUCLEOTIDE SEQUENCE [LARGE SCALE GENOMIC DNA]</scope>
</reference>
<feature type="compositionally biased region" description="Basic residues" evidence="7">
    <location>
        <begin position="444"/>
        <end position="474"/>
    </location>
</feature>
<feature type="compositionally biased region" description="Low complexity" evidence="7">
    <location>
        <begin position="519"/>
        <end position="532"/>
    </location>
</feature>
<keyword evidence="4" id="KW-0223">Dioxygenase</keyword>
<feature type="region of interest" description="Disordered" evidence="7">
    <location>
        <begin position="1"/>
        <end position="49"/>
    </location>
</feature>
<dbReference type="EMBL" id="CAUYUJ010022335">
    <property type="protein sequence ID" value="CAK0910160.1"/>
    <property type="molecule type" value="Genomic_DNA"/>
</dbReference>
<accession>A0ABN9YFR9</accession>
<keyword evidence="6" id="KW-0408">Iron</keyword>
<gene>
    <name evidence="10" type="ORF">PCOR1329_LOCUS84399</name>
</gene>
<evidence type="ECO:0000256" key="3">
    <source>
        <dbReference type="ARBA" id="ARBA00022723"/>
    </source>
</evidence>
<evidence type="ECO:0000256" key="1">
    <source>
        <dbReference type="ARBA" id="ARBA00001954"/>
    </source>
</evidence>
<evidence type="ECO:0000256" key="6">
    <source>
        <dbReference type="ARBA" id="ARBA00023004"/>
    </source>
</evidence>
<dbReference type="PANTHER" id="PTHR10696:SF25">
    <property type="entry name" value="OXIDOREDUCTASE AIM17-RELATED"/>
    <property type="match status" value="1"/>
</dbReference>